<dbReference type="InterPro" id="IPR026444">
    <property type="entry name" value="Secre_tail"/>
</dbReference>
<dbReference type="InterPro" id="IPR045857">
    <property type="entry name" value="O16G_dom_2"/>
</dbReference>
<keyword evidence="6" id="KW-1185">Reference proteome</keyword>
<dbReference type="SMART" id="SM00642">
    <property type="entry name" value="Aamy"/>
    <property type="match status" value="1"/>
</dbReference>
<dbReference type="NCBIfam" id="TIGR04183">
    <property type="entry name" value="Por_Secre_tail"/>
    <property type="match status" value="1"/>
</dbReference>
<sequence>MKYLFTLVLLTFAFAGQAVPLTFRVDMTGQTVGATGVHVAGTFQAAAGFASNWNPATTALTDPDGDRIFEVTVNVPAGEYLYKFVNGNSWAGAEVPNASCGVTDGGGNVNRQLSLGSTALRLPSVGFGGCNTQVKFAVNMQGQTVSSAGVHVVGNFQALAGYGANGTPAAIELRDADGDGTYEVQLSLPAPGRFFYRFVNGNTLAGAETVPSACGSDDGTGTLHRVLDATAPVNKPAPTCFASCQGCGSAPANSYSTFWWNDAVFYEVFVRSFYDSNGDGKGDFAGLTAKLDYLNDGNPATTTDLGVTALWLMPMMESPSYHGYDVTNYKATEPDYGTMAEFEAFLAAAHARGIKVIIDLVLNHASSQHPWFTQAASSATSPYRDWFRWSATRPSYQGPWGQTVWHQRNGSYYYGIFWEGMPDLNWQNPQLKAAMWDASRFWLAKGVDGYRLDAVKYLDETGTTLEDTPETFRILEEFHDSVKRVNPNAFTVGEAWSNTARVRPYVVNDRLDVCFEFDLASAIINGINSGSPAALRSQLNLVDATYPKLQYATFLTNHDQNRVLGEFNGNLALMKQAAALYLTMPGVPFLYYGEEVGMLGAGPDEEKRKPMQWTTGANAGFTSGSPWRSVNSNYQQFNVATQQADPASLLNHYKKLIGLRTSSEVLRKGYLLPLTTTSGSLLSYARVHNQEAVVVVSNFANTAVSAAAVSLAVSSLPAGTYQATDLYSGQTAGSLIVDAQGGFSNWAAALPALAARQTWVLRLTLAQPTATATGKAAFALQLYPNPATALVTMVLPATAASQYRLTVYDLQGRTRSTQYVGGRTHTLDTSTWANGTYFVQIRGEAGVATQRLVVAH</sequence>
<dbReference type="AlphaFoldDB" id="A0A1G1TAE4"/>
<evidence type="ECO:0000313" key="6">
    <source>
        <dbReference type="Proteomes" id="UP000177791"/>
    </source>
</evidence>
<dbReference type="InterPro" id="IPR006047">
    <property type="entry name" value="GH13_cat_dom"/>
</dbReference>
<dbReference type="InterPro" id="IPR054409">
    <property type="entry name" value="X25_BaPul-like"/>
</dbReference>
<evidence type="ECO:0000256" key="3">
    <source>
        <dbReference type="SAM" id="SignalP"/>
    </source>
</evidence>
<dbReference type="InterPro" id="IPR017853">
    <property type="entry name" value="GH"/>
</dbReference>
<dbReference type="SUPFAM" id="SSF51445">
    <property type="entry name" value="(Trans)glycosidases"/>
    <property type="match status" value="1"/>
</dbReference>
<dbReference type="PANTHER" id="PTHR10357:SF179">
    <property type="entry name" value="NEUTRAL AND BASIC AMINO ACID TRANSPORT PROTEIN RBAT"/>
    <property type="match status" value="1"/>
</dbReference>
<dbReference type="Gene3D" id="3.90.400.10">
    <property type="entry name" value="Oligo-1,6-glucosidase, Domain 2"/>
    <property type="match status" value="1"/>
</dbReference>
<evidence type="ECO:0000313" key="5">
    <source>
        <dbReference type="EMBL" id="OGX87840.1"/>
    </source>
</evidence>
<evidence type="ECO:0000256" key="1">
    <source>
        <dbReference type="ARBA" id="ARBA00008061"/>
    </source>
</evidence>
<feature type="domain" description="Glycosyl hydrolase family 13 catalytic" evidence="4">
    <location>
        <begin position="267"/>
        <end position="660"/>
    </location>
</feature>
<organism evidence="5 6">
    <name type="scientific">Hymenobacter glacialis</name>
    <dbReference type="NCBI Taxonomy" id="1908236"/>
    <lineage>
        <taxon>Bacteria</taxon>
        <taxon>Pseudomonadati</taxon>
        <taxon>Bacteroidota</taxon>
        <taxon>Cytophagia</taxon>
        <taxon>Cytophagales</taxon>
        <taxon>Hymenobacteraceae</taxon>
        <taxon>Hymenobacter</taxon>
    </lineage>
</organism>
<reference evidence="5 6" key="1">
    <citation type="submission" date="2016-08" db="EMBL/GenBank/DDBJ databases">
        <title>Hymenobacter coccineus sp. nov., Hymenobacter lapidarius sp. nov. and Hymenobacter glacialis sp. nov., isolated from Antarctic soil.</title>
        <authorList>
            <person name="Sedlacek I."/>
            <person name="Kralova S."/>
            <person name="Kyrova K."/>
            <person name="Maslanova I."/>
            <person name="Stankova E."/>
            <person name="Vrbovska V."/>
            <person name="Nemec M."/>
            <person name="Bartak M."/>
            <person name="Svec P."/>
            <person name="Busse H.-J."/>
            <person name="Pantucek R."/>
        </authorList>
    </citation>
    <scope>NUCLEOTIDE SEQUENCE [LARGE SCALE GENOMIC DNA]</scope>
    <source>
        <strain evidence="5 6">CCM 8648</strain>
    </source>
</reference>
<dbReference type="Pfam" id="PF18962">
    <property type="entry name" value="Por_Secre_tail"/>
    <property type="match status" value="1"/>
</dbReference>
<evidence type="ECO:0000259" key="4">
    <source>
        <dbReference type="SMART" id="SM00642"/>
    </source>
</evidence>
<dbReference type="PRINTS" id="PR00110">
    <property type="entry name" value="ALPHAAMYLASE"/>
</dbReference>
<dbReference type="SUPFAM" id="SSF81296">
    <property type="entry name" value="E set domains"/>
    <property type="match status" value="1"/>
</dbReference>
<dbReference type="PANTHER" id="PTHR10357">
    <property type="entry name" value="ALPHA-AMYLASE FAMILY MEMBER"/>
    <property type="match status" value="1"/>
</dbReference>
<evidence type="ECO:0000256" key="2">
    <source>
        <dbReference type="RuleBase" id="RU003615"/>
    </source>
</evidence>
<proteinExistence type="inferred from homology"/>
<protein>
    <recommendedName>
        <fullName evidence="4">Glycosyl hydrolase family 13 catalytic domain-containing protein</fullName>
    </recommendedName>
</protein>
<dbReference type="Proteomes" id="UP000177791">
    <property type="component" value="Unassembled WGS sequence"/>
</dbReference>
<name>A0A1G1TAE4_9BACT</name>
<dbReference type="GO" id="GO:0043169">
    <property type="term" value="F:cation binding"/>
    <property type="evidence" value="ECO:0007669"/>
    <property type="project" value="InterPro"/>
</dbReference>
<dbReference type="Gene3D" id="3.20.20.80">
    <property type="entry name" value="Glycosidases"/>
    <property type="match status" value="1"/>
</dbReference>
<comment type="similarity">
    <text evidence="1 2">Belongs to the glycosyl hydrolase 13 family.</text>
</comment>
<accession>A0A1G1TAE4</accession>
<dbReference type="Gene3D" id="2.60.40.10">
    <property type="entry name" value="Immunoglobulins"/>
    <property type="match status" value="2"/>
</dbReference>
<dbReference type="EMBL" id="MDZC01000028">
    <property type="protein sequence ID" value="OGX87840.1"/>
    <property type="molecule type" value="Genomic_DNA"/>
</dbReference>
<feature type="chain" id="PRO_5009579142" description="Glycosyl hydrolase family 13 catalytic domain-containing protein" evidence="3">
    <location>
        <begin position="19"/>
        <end position="856"/>
    </location>
</feature>
<dbReference type="GO" id="GO:0004556">
    <property type="term" value="F:alpha-amylase activity"/>
    <property type="evidence" value="ECO:0007669"/>
    <property type="project" value="InterPro"/>
</dbReference>
<dbReference type="InterPro" id="IPR014756">
    <property type="entry name" value="Ig_E-set"/>
</dbReference>
<dbReference type="OrthoDB" id="9806009at2"/>
<dbReference type="Pfam" id="PF00128">
    <property type="entry name" value="Alpha-amylase"/>
    <property type="match status" value="1"/>
</dbReference>
<dbReference type="STRING" id="1908236.BEN48_10985"/>
<comment type="caution">
    <text evidence="5">The sequence shown here is derived from an EMBL/GenBank/DDBJ whole genome shotgun (WGS) entry which is preliminary data.</text>
</comment>
<gene>
    <name evidence="5" type="ORF">BEN48_10985</name>
</gene>
<feature type="signal peptide" evidence="3">
    <location>
        <begin position="1"/>
        <end position="18"/>
    </location>
</feature>
<dbReference type="Pfam" id="PF22058">
    <property type="entry name" value="X25_BaPul_like"/>
    <property type="match status" value="1"/>
</dbReference>
<keyword evidence="3" id="KW-0732">Signal</keyword>
<dbReference type="RefSeq" id="WP_070732926.1">
    <property type="nucleotide sequence ID" value="NZ_MDZC01000028.1"/>
</dbReference>
<dbReference type="InterPro" id="IPR013783">
    <property type="entry name" value="Ig-like_fold"/>
</dbReference>
<dbReference type="InterPro" id="IPR006046">
    <property type="entry name" value="Alpha_amylase"/>
</dbReference>
<dbReference type="GO" id="GO:0009313">
    <property type="term" value="P:oligosaccharide catabolic process"/>
    <property type="evidence" value="ECO:0007669"/>
    <property type="project" value="TreeGrafter"/>
</dbReference>
<dbReference type="CDD" id="cd11316">
    <property type="entry name" value="AmyAc_bac2_AmyA"/>
    <property type="match status" value="1"/>
</dbReference>